<dbReference type="PROSITE" id="PS51257">
    <property type="entry name" value="PROKAR_LIPOPROTEIN"/>
    <property type="match status" value="1"/>
</dbReference>
<sequence length="388" mass="43671">MKLVNGKQRLALIVIMFLILTAITVSCTDDKPRPSQRESQTGNSQQATSPVSGRDPESVWKQFLTANFAGDLACAECHRKEYEAHQRSGHSHTSVLMSKSNLAGRLAQMSAYEDPRRDQRWLFAIRDDQFTVQDETHPTMPALSVSWLLGSGTHAQTAIAVDEQRRQGVELRWSWFANFKGLGLTPDHEQYDVYNRNSIECFGRPMQAADVSACLGCHMTVGPPPGAPFRPEFFIPNVGCERCHGPRQQHVELAKIGRGDESKPLINYQNAEEYITACAQCHRDESNISATAEPHELVRFQPYGLKKSKCYLNSQGQLSCAYCHDPHDATSHNRREYNQQCQSCHQVADHSTVCPVKPQGDCIECHMPAVEWTAGIKFHDHWIRKPAK</sequence>
<dbReference type="InterPro" id="IPR051829">
    <property type="entry name" value="Multiheme_Cytochr_ET"/>
</dbReference>
<feature type="region of interest" description="Disordered" evidence="2">
    <location>
        <begin position="30"/>
        <end position="56"/>
    </location>
</feature>
<reference evidence="4 5" key="1">
    <citation type="submission" date="2019-03" db="EMBL/GenBank/DDBJ databases">
        <title>Deep-cultivation of Planctomycetes and their phenomic and genomic characterization uncovers novel biology.</title>
        <authorList>
            <person name="Wiegand S."/>
            <person name="Jogler M."/>
            <person name="Boedeker C."/>
            <person name="Pinto D."/>
            <person name="Vollmers J."/>
            <person name="Rivas-Marin E."/>
            <person name="Kohn T."/>
            <person name="Peeters S.H."/>
            <person name="Heuer A."/>
            <person name="Rast P."/>
            <person name="Oberbeckmann S."/>
            <person name="Bunk B."/>
            <person name="Jeske O."/>
            <person name="Meyerdierks A."/>
            <person name="Storesund J.E."/>
            <person name="Kallscheuer N."/>
            <person name="Luecker S."/>
            <person name="Lage O.M."/>
            <person name="Pohl T."/>
            <person name="Merkel B.J."/>
            <person name="Hornburger P."/>
            <person name="Mueller R.-W."/>
            <person name="Bruemmer F."/>
            <person name="Labrenz M."/>
            <person name="Spormann A.M."/>
            <person name="Op den Camp H."/>
            <person name="Overmann J."/>
            <person name="Amann R."/>
            <person name="Jetten M.S.M."/>
            <person name="Mascher T."/>
            <person name="Medema M.H."/>
            <person name="Devos D.P."/>
            <person name="Kaster A.-K."/>
            <person name="Ovreas L."/>
            <person name="Rohde M."/>
            <person name="Galperin M.Y."/>
            <person name="Jogler C."/>
        </authorList>
    </citation>
    <scope>NUCLEOTIDE SEQUENCE [LARGE SCALE GENOMIC DNA]</scope>
    <source>
        <strain evidence="4 5">Enr17</strain>
    </source>
</reference>
<evidence type="ECO:0000313" key="5">
    <source>
        <dbReference type="Proteomes" id="UP000318313"/>
    </source>
</evidence>
<keyword evidence="1" id="KW-0732">Signal</keyword>
<dbReference type="InterPro" id="IPR036280">
    <property type="entry name" value="Multihaem_cyt_sf"/>
</dbReference>
<feature type="domain" description="Cytochrome c-552/4" evidence="3">
    <location>
        <begin position="209"/>
        <end position="245"/>
    </location>
</feature>
<accession>A0A518I950</accession>
<organism evidence="4 5">
    <name type="scientific">Gimesia fumaroli</name>
    <dbReference type="NCBI Taxonomy" id="2527976"/>
    <lineage>
        <taxon>Bacteria</taxon>
        <taxon>Pseudomonadati</taxon>
        <taxon>Planctomycetota</taxon>
        <taxon>Planctomycetia</taxon>
        <taxon>Planctomycetales</taxon>
        <taxon>Planctomycetaceae</taxon>
        <taxon>Gimesia</taxon>
    </lineage>
</organism>
<dbReference type="SUPFAM" id="SSF48695">
    <property type="entry name" value="Multiheme cytochromes"/>
    <property type="match status" value="1"/>
</dbReference>
<keyword evidence="5" id="KW-1185">Reference proteome</keyword>
<dbReference type="AlphaFoldDB" id="A0A518I950"/>
<proteinExistence type="predicted"/>
<dbReference type="KEGG" id="gfm:Enr17x_16540"/>
<feature type="domain" description="Cytochrome c-552/4" evidence="3">
    <location>
        <begin position="73"/>
        <end position="101"/>
    </location>
</feature>
<dbReference type="PANTHER" id="PTHR35038:SF8">
    <property type="entry name" value="C-TYPE POLYHEME CYTOCHROME OMCC"/>
    <property type="match status" value="1"/>
</dbReference>
<name>A0A518I950_9PLAN</name>
<feature type="compositionally biased region" description="Polar residues" evidence="2">
    <location>
        <begin position="37"/>
        <end position="51"/>
    </location>
</feature>
<dbReference type="Pfam" id="PF13435">
    <property type="entry name" value="Cytochrome_C554"/>
    <property type="match status" value="2"/>
</dbReference>
<evidence type="ECO:0000256" key="2">
    <source>
        <dbReference type="SAM" id="MobiDB-lite"/>
    </source>
</evidence>
<dbReference type="Proteomes" id="UP000318313">
    <property type="component" value="Chromosome"/>
</dbReference>
<evidence type="ECO:0000313" key="4">
    <source>
        <dbReference type="EMBL" id="QDV49633.1"/>
    </source>
</evidence>
<evidence type="ECO:0000256" key="1">
    <source>
        <dbReference type="ARBA" id="ARBA00022729"/>
    </source>
</evidence>
<dbReference type="InterPro" id="IPR023155">
    <property type="entry name" value="Cyt_c-552/4"/>
</dbReference>
<protein>
    <recommendedName>
        <fullName evidence="3">Cytochrome c-552/4 domain-containing protein</fullName>
    </recommendedName>
</protein>
<dbReference type="EMBL" id="CP037452">
    <property type="protein sequence ID" value="QDV49633.1"/>
    <property type="molecule type" value="Genomic_DNA"/>
</dbReference>
<dbReference type="PANTHER" id="PTHR35038">
    <property type="entry name" value="DISSIMILATORY SULFITE REDUCTASE SIRA"/>
    <property type="match status" value="1"/>
</dbReference>
<dbReference type="Gene3D" id="1.10.1130.10">
    <property type="entry name" value="Flavocytochrome C3, Chain A"/>
    <property type="match status" value="1"/>
</dbReference>
<gene>
    <name evidence="4" type="ORF">Enr17x_16540</name>
</gene>
<evidence type="ECO:0000259" key="3">
    <source>
        <dbReference type="Pfam" id="PF13435"/>
    </source>
</evidence>